<name>A0A177NN90_9GAMM</name>
<reference evidence="4" key="1">
    <citation type="submission" date="2016-03" db="EMBL/GenBank/DDBJ databases">
        <authorList>
            <person name="Heylen K."/>
            <person name="De Vos P."/>
            <person name="Vekeman B."/>
        </authorList>
    </citation>
    <scope>NUCLEOTIDE SEQUENCE [LARGE SCALE GENOMIC DNA]</scope>
    <source>
        <strain evidence="4">R-45383</strain>
    </source>
</reference>
<dbReference type="EMBL" id="LUUK01000156">
    <property type="protein sequence ID" value="OAI19566.1"/>
    <property type="molecule type" value="Genomic_DNA"/>
</dbReference>
<accession>A0A177NN90</accession>
<keyword evidence="4" id="KW-1185">Reference proteome</keyword>
<feature type="region of interest" description="Disordered" evidence="1">
    <location>
        <begin position="100"/>
        <end position="121"/>
    </location>
</feature>
<protein>
    <recommendedName>
        <fullName evidence="5">PEP-CTERM protein-sorting domain-containing protein</fullName>
    </recommendedName>
</protein>
<sequence>MKCLSIPAVAALYALCAVGSLPSANASVVASSTIDWSSFNIQLIDLSNGTNAPAFRWTAQSGVANSWAFVWTNPPSNDYPNQSVTAADFGSALTTDTATTLSQSRATRNADSLDSHSQSTTGNYTNGFATAGNSGSFELSGNGLAILTLDWQHSVSGGGEGDIYNWANATTNIYANYYGSDGAGANKAVLVSTNSYDAVPQTRNGSFVFVISGDGEHLVSGSFGATASARTMISRPEDSGPINPVPVPASAWLFGTMLLGWLTGRRRLAAG</sequence>
<feature type="signal peptide" evidence="2">
    <location>
        <begin position="1"/>
        <end position="26"/>
    </location>
</feature>
<dbReference type="RefSeq" id="WP_064027960.1">
    <property type="nucleotide sequence ID" value="NZ_LUUK01000156.1"/>
</dbReference>
<feature type="chain" id="PRO_5008069372" description="PEP-CTERM protein-sorting domain-containing protein" evidence="2">
    <location>
        <begin position="27"/>
        <end position="271"/>
    </location>
</feature>
<comment type="caution">
    <text evidence="3">The sequence shown here is derived from an EMBL/GenBank/DDBJ whole genome shotgun (WGS) entry which is preliminary data.</text>
</comment>
<evidence type="ECO:0000313" key="4">
    <source>
        <dbReference type="Proteomes" id="UP000077628"/>
    </source>
</evidence>
<evidence type="ECO:0008006" key="5">
    <source>
        <dbReference type="Google" id="ProtNLM"/>
    </source>
</evidence>
<evidence type="ECO:0000313" key="3">
    <source>
        <dbReference type="EMBL" id="OAI19566.1"/>
    </source>
</evidence>
<feature type="compositionally biased region" description="Polar residues" evidence="1">
    <location>
        <begin position="103"/>
        <end position="121"/>
    </location>
</feature>
<proteinExistence type="predicted"/>
<evidence type="ECO:0000256" key="2">
    <source>
        <dbReference type="SAM" id="SignalP"/>
    </source>
</evidence>
<dbReference type="OrthoDB" id="9800417at2"/>
<organism evidence="3 4">
    <name type="scientific">Methylomonas koyamae</name>
    <dbReference type="NCBI Taxonomy" id="702114"/>
    <lineage>
        <taxon>Bacteria</taxon>
        <taxon>Pseudomonadati</taxon>
        <taxon>Pseudomonadota</taxon>
        <taxon>Gammaproteobacteria</taxon>
        <taxon>Methylococcales</taxon>
        <taxon>Methylococcaceae</taxon>
        <taxon>Methylomonas</taxon>
    </lineage>
</organism>
<evidence type="ECO:0000256" key="1">
    <source>
        <dbReference type="SAM" id="MobiDB-lite"/>
    </source>
</evidence>
<dbReference type="Proteomes" id="UP000077628">
    <property type="component" value="Unassembled WGS sequence"/>
</dbReference>
<gene>
    <name evidence="3" type="ORF">A1355_04250</name>
</gene>
<keyword evidence="2" id="KW-0732">Signal</keyword>
<dbReference type="AlphaFoldDB" id="A0A177NN90"/>